<evidence type="ECO:0000256" key="9">
    <source>
        <dbReference type="ARBA" id="ARBA00022842"/>
    </source>
</evidence>
<reference evidence="16 17" key="1">
    <citation type="journal article" date="2016" name="Nat. Commun.">
        <title>Thousands of microbial genomes shed light on interconnected biogeochemical processes in an aquifer system.</title>
        <authorList>
            <person name="Anantharaman K."/>
            <person name="Brown C.T."/>
            <person name="Hug L.A."/>
            <person name="Sharon I."/>
            <person name="Castelle C.J."/>
            <person name="Probst A.J."/>
            <person name="Thomas B.C."/>
            <person name="Singh A."/>
            <person name="Wilkins M.J."/>
            <person name="Karaoz U."/>
            <person name="Brodie E.L."/>
            <person name="Williams K.H."/>
            <person name="Hubbard S.S."/>
            <person name="Banfield J.F."/>
        </authorList>
    </citation>
    <scope>NUCLEOTIDE SEQUENCE [LARGE SCALE GENOMIC DNA]</scope>
</reference>
<evidence type="ECO:0000256" key="13">
    <source>
        <dbReference type="ARBA" id="ARBA00060881"/>
    </source>
</evidence>
<keyword evidence="10 14" id="KW-0520">NAD</keyword>
<dbReference type="NCBIfam" id="NF005932">
    <property type="entry name" value="PRK07956.1"/>
    <property type="match status" value="1"/>
</dbReference>
<organism evidence="16 17">
    <name type="scientific">Candidatus Kaiserbacteria bacterium RIFCSPLOWO2_12_FULL_45_26</name>
    <dbReference type="NCBI Taxonomy" id="1798525"/>
    <lineage>
        <taxon>Bacteria</taxon>
        <taxon>Candidatus Kaiseribacteriota</taxon>
    </lineage>
</organism>
<dbReference type="NCBIfam" id="TIGR00575">
    <property type="entry name" value="dnlj"/>
    <property type="match status" value="1"/>
</dbReference>
<dbReference type="PANTHER" id="PTHR23389:SF9">
    <property type="entry name" value="DNA LIGASE"/>
    <property type="match status" value="1"/>
</dbReference>
<keyword evidence="5 14" id="KW-0235">DNA replication</keyword>
<dbReference type="InterPro" id="IPR001357">
    <property type="entry name" value="BRCT_dom"/>
</dbReference>
<dbReference type="SMART" id="SM00532">
    <property type="entry name" value="LIGANc"/>
    <property type="match status" value="1"/>
</dbReference>
<evidence type="ECO:0000259" key="15">
    <source>
        <dbReference type="PROSITE" id="PS50172"/>
    </source>
</evidence>
<comment type="catalytic activity">
    <reaction evidence="12 14">
        <text>NAD(+) + (deoxyribonucleotide)n-3'-hydroxyl + 5'-phospho-(deoxyribonucleotide)m = (deoxyribonucleotide)n+m + AMP + beta-nicotinamide D-nucleotide.</text>
        <dbReference type="EC" id="6.5.1.2"/>
    </reaction>
</comment>
<evidence type="ECO:0000256" key="6">
    <source>
        <dbReference type="ARBA" id="ARBA00022723"/>
    </source>
</evidence>
<feature type="binding site" evidence="14">
    <location>
        <begin position="81"/>
        <end position="82"/>
    </location>
    <ligand>
        <name>NAD(+)</name>
        <dbReference type="ChEBI" id="CHEBI:57540"/>
    </ligand>
</feature>
<dbReference type="SUPFAM" id="SSF50249">
    <property type="entry name" value="Nucleic acid-binding proteins"/>
    <property type="match status" value="1"/>
</dbReference>
<comment type="caution">
    <text evidence="16">The sequence shown here is derived from an EMBL/GenBank/DDBJ whole genome shotgun (WGS) entry which is preliminary data.</text>
</comment>
<evidence type="ECO:0000256" key="4">
    <source>
        <dbReference type="ARBA" id="ARBA00022598"/>
    </source>
</evidence>
<dbReference type="PANTHER" id="PTHR23389">
    <property type="entry name" value="CHROMOSOME TRANSMISSION FIDELITY FACTOR 18"/>
    <property type="match status" value="1"/>
</dbReference>
<dbReference type="HAMAP" id="MF_01588">
    <property type="entry name" value="DNA_ligase_A"/>
    <property type="match status" value="1"/>
</dbReference>
<comment type="function">
    <text evidence="1 14">DNA ligase that catalyzes the formation of phosphodiester linkages between 5'-phosphoryl and 3'-hydroxyl groups in double-stranded DNA using NAD as a coenzyme and as the energy source for the reaction. It is essential for DNA replication and repair of damaged DNA.</text>
</comment>
<dbReference type="InterPro" id="IPR001679">
    <property type="entry name" value="DNA_ligase"/>
</dbReference>
<accession>A0A1F6FG15</accession>
<feature type="domain" description="BRCT" evidence="15">
    <location>
        <begin position="595"/>
        <end position="673"/>
    </location>
</feature>
<feature type="binding site" evidence="14">
    <location>
        <position position="433"/>
    </location>
    <ligand>
        <name>Zn(2+)</name>
        <dbReference type="ChEBI" id="CHEBI:29105"/>
    </ligand>
</feature>
<dbReference type="Pfam" id="PF14520">
    <property type="entry name" value="HHH_5"/>
    <property type="match status" value="1"/>
</dbReference>
<dbReference type="Gene3D" id="3.30.470.30">
    <property type="entry name" value="DNA ligase/mRNA capping enzyme"/>
    <property type="match status" value="1"/>
</dbReference>
<dbReference type="InterPro" id="IPR041663">
    <property type="entry name" value="DisA/LigA_HHH"/>
</dbReference>
<dbReference type="InterPro" id="IPR013839">
    <property type="entry name" value="DNAligase_adenylation"/>
</dbReference>
<evidence type="ECO:0000256" key="3">
    <source>
        <dbReference type="ARBA" id="ARBA00013308"/>
    </source>
</evidence>
<evidence type="ECO:0000256" key="1">
    <source>
        <dbReference type="ARBA" id="ARBA00004067"/>
    </source>
</evidence>
<evidence type="ECO:0000256" key="8">
    <source>
        <dbReference type="ARBA" id="ARBA00022833"/>
    </source>
</evidence>
<dbReference type="Gene3D" id="1.10.287.610">
    <property type="entry name" value="Helix hairpin bin"/>
    <property type="match status" value="1"/>
</dbReference>
<dbReference type="InterPro" id="IPR036420">
    <property type="entry name" value="BRCT_dom_sf"/>
</dbReference>
<dbReference type="SMART" id="SM00278">
    <property type="entry name" value="HhH1"/>
    <property type="match status" value="3"/>
</dbReference>
<feature type="active site" description="N6-AMP-lysine intermediate" evidence="14">
    <location>
        <position position="119"/>
    </location>
</feature>
<dbReference type="AlphaFoldDB" id="A0A1F6FG15"/>
<sequence>MPKPLTDQQRLQKLRKLVAYHREKYHAEDAPEISDTAYDALVRELAVLEESLGTKKRVADVVGGSVSTAFTKVCHQVPQWSFDNVFDFAELAAWEERLVRTLAKEGLSVSEIEYVAEHKIDGLKLVVEYENGVLKRASTRGDGKVGEDVTHTARTIASLPEKLKEPVTLICVGEVWLSFIDFEKLNKLEEARGEAPFANPRNAAAGSLRQLDPEVAKIRNLSFFSYDVDLFEPHATGVAVPQTQFEELALLAELGLPTNLYPKLCHNLKEVEKYYQTWKSKSEQLPYGVDGIVIKANEIRVQKAAGYTAKAPRFGIAYKFPAVETTTVVEAIDLQVGRTGVVTPVAHLRAVVVDGSTVTRATLHNEDQIKRLDVRVGDTIVLRKAGDVIPEVVSVIKDLRPKRTKEYRFPSSVAACGGDGSIERIPGEAAYRCVSLDSDFLKRQKMYYFVSKNALNFDGVGPKIIDALLDHELISDVADLFTLKAEEVLTLPGFKQKSAENLIAAIAARQTVTLSRLLVGLSIDNVGEETARLLATHFPSIQKLKQVTMSQLVAVDGVGETVAANVITWQKDSKAQALLEKLLLHLDVQNTDVIPTTGKFVGMSFVFTGTLETLGRSEAGEMVKREGASVSSSVSKKTSYVVVGSEPGSKAKEAEKLGVPILDEAGFLALVAR</sequence>
<evidence type="ECO:0000256" key="10">
    <source>
        <dbReference type="ARBA" id="ARBA00023027"/>
    </source>
</evidence>
<dbReference type="SUPFAM" id="SSF56091">
    <property type="entry name" value="DNA ligase/mRNA capping enzyme, catalytic domain"/>
    <property type="match status" value="1"/>
</dbReference>
<dbReference type="InterPro" id="IPR003583">
    <property type="entry name" value="Hlx-hairpin-Hlx_DNA-bd_motif"/>
</dbReference>
<protein>
    <recommendedName>
        <fullName evidence="3 14">DNA ligase</fullName>
        <ecNumber evidence="2 14">6.5.1.2</ecNumber>
    </recommendedName>
    <alternativeName>
        <fullName evidence="14">Polydeoxyribonucleotide synthase [NAD(+)]</fullName>
    </alternativeName>
</protein>
<dbReference type="FunFam" id="2.40.50.140:FF:000012">
    <property type="entry name" value="DNA ligase"/>
    <property type="match status" value="1"/>
</dbReference>
<dbReference type="SMART" id="SM00292">
    <property type="entry name" value="BRCT"/>
    <property type="match status" value="1"/>
</dbReference>
<keyword evidence="11 14" id="KW-0234">DNA repair</keyword>
<dbReference type="STRING" id="1798525.A3G90_01890"/>
<keyword evidence="7 14" id="KW-0227">DNA damage</keyword>
<dbReference type="InterPro" id="IPR004150">
    <property type="entry name" value="NAD_DNA_ligase_OB"/>
</dbReference>
<keyword evidence="8 14" id="KW-0862">Zinc</keyword>
<dbReference type="Proteomes" id="UP000177325">
    <property type="component" value="Unassembled WGS sequence"/>
</dbReference>
<name>A0A1F6FG15_9BACT</name>
<dbReference type="GO" id="GO:0003911">
    <property type="term" value="F:DNA ligase (NAD+) activity"/>
    <property type="evidence" value="ECO:0007669"/>
    <property type="project" value="UniProtKB-UniRule"/>
</dbReference>
<evidence type="ECO:0000256" key="11">
    <source>
        <dbReference type="ARBA" id="ARBA00023204"/>
    </source>
</evidence>
<dbReference type="GO" id="GO:0003677">
    <property type="term" value="F:DNA binding"/>
    <property type="evidence" value="ECO:0007669"/>
    <property type="project" value="InterPro"/>
</dbReference>
<keyword evidence="4 14" id="KW-0436">Ligase</keyword>
<proteinExistence type="inferred from homology"/>
<dbReference type="InterPro" id="IPR010994">
    <property type="entry name" value="RuvA_2-like"/>
</dbReference>
<feature type="binding site" evidence="14">
    <location>
        <position position="174"/>
    </location>
    <ligand>
        <name>NAD(+)</name>
        <dbReference type="ChEBI" id="CHEBI:57540"/>
    </ligand>
</feature>
<feature type="binding site" evidence="14">
    <location>
        <position position="319"/>
    </location>
    <ligand>
        <name>NAD(+)</name>
        <dbReference type="ChEBI" id="CHEBI:57540"/>
    </ligand>
</feature>
<evidence type="ECO:0000256" key="12">
    <source>
        <dbReference type="ARBA" id="ARBA00034005"/>
    </source>
</evidence>
<dbReference type="Pfam" id="PF01653">
    <property type="entry name" value="DNA_ligase_aden"/>
    <property type="match status" value="1"/>
</dbReference>
<feature type="binding site" evidence="14">
    <location>
        <begin position="35"/>
        <end position="39"/>
    </location>
    <ligand>
        <name>NAD(+)</name>
        <dbReference type="ChEBI" id="CHEBI:57540"/>
    </ligand>
</feature>
<dbReference type="CDD" id="cd00114">
    <property type="entry name" value="LIGANc"/>
    <property type="match status" value="1"/>
</dbReference>
<dbReference type="SUPFAM" id="SSF52113">
    <property type="entry name" value="BRCT domain"/>
    <property type="match status" value="1"/>
</dbReference>
<evidence type="ECO:0000313" key="17">
    <source>
        <dbReference type="Proteomes" id="UP000177325"/>
    </source>
</evidence>
<evidence type="ECO:0000256" key="7">
    <source>
        <dbReference type="ARBA" id="ARBA00022763"/>
    </source>
</evidence>
<feature type="binding site" evidence="14">
    <location>
        <position position="295"/>
    </location>
    <ligand>
        <name>NAD(+)</name>
        <dbReference type="ChEBI" id="CHEBI:57540"/>
    </ligand>
</feature>
<dbReference type="Pfam" id="PF12826">
    <property type="entry name" value="HHH_2"/>
    <property type="match status" value="1"/>
</dbReference>
<feature type="binding site" evidence="14">
    <location>
        <position position="140"/>
    </location>
    <ligand>
        <name>NAD(+)</name>
        <dbReference type="ChEBI" id="CHEBI:57540"/>
    </ligand>
</feature>
<dbReference type="GO" id="GO:0006260">
    <property type="term" value="P:DNA replication"/>
    <property type="evidence" value="ECO:0007669"/>
    <property type="project" value="UniProtKB-KW"/>
</dbReference>
<dbReference type="PROSITE" id="PS50172">
    <property type="entry name" value="BRCT"/>
    <property type="match status" value="1"/>
</dbReference>
<evidence type="ECO:0000313" key="16">
    <source>
        <dbReference type="EMBL" id="OGG84813.1"/>
    </source>
</evidence>
<dbReference type="PIRSF" id="PIRSF001604">
    <property type="entry name" value="LigA"/>
    <property type="match status" value="1"/>
</dbReference>
<keyword evidence="9 14" id="KW-0460">Magnesium</keyword>
<gene>
    <name evidence="14" type="primary">ligA</name>
    <name evidence="16" type="ORF">A3G90_01890</name>
</gene>
<comment type="similarity">
    <text evidence="13 14">Belongs to the NAD-dependent DNA ligase family. LigA subfamily.</text>
</comment>
<keyword evidence="14" id="KW-0464">Manganese</keyword>
<dbReference type="InterPro" id="IPR013840">
    <property type="entry name" value="DNAligase_N"/>
</dbReference>
<dbReference type="Gene3D" id="2.40.50.140">
    <property type="entry name" value="Nucleic acid-binding proteins"/>
    <property type="match status" value="1"/>
</dbReference>
<dbReference type="Pfam" id="PF00533">
    <property type="entry name" value="BRCT"/>
    <property type="match status" value="1"/>
</dbReference>
<comment type="cofactor">
    <cofactor evidence="14">
        <name>Mg(2+)</name>
        <dbReference type="ChEBI" id="CHEBI:18420"/>
    </cofactor>
    <cofactor evidence="14">
        <name>Mn(2+)</name>
        <dbReference type="ChEBI" id="CHEBI:29035"/>
    </cofactor>
</comment>
<keyword evidence="6 14" id="KW-0479">Metal-binding</keyword>
<dbReference type="Gene3D" id="3.40.50.10190">
    <property type="entry name" value="BRCT domain"/>
    <property type="match status" value="1"/>
</dbReference>
<dbReference type="Gene3D" id="6.20.10.30">
    <property type="match status" value="1"/>
</dbReference>
<evidence type="ECO:0000256" key="14">
    <source>
        <dbReference type="HAMAP-Rule" id="MF_01588"/>
    </source>
</evidence>
<dbReference type="GO" id="GO:0006281">
    <property type="term" value="P:DNA repair"/>
    <property type="evidence" value="ECO:0007669"/>
    <property type="project" value="UniProtKB-KW"/>
</dbReference>
<dbReference type="InterPro" id="IPR012340">
    <property type="entry name" value="NA-bd_OB-fold"/>
</dbReference>
<dbReference type="SUPFAM" id="SSF47781">
    <property type="entry name" value="RuvA domain 2-like"/>
    <property type="match status" value="1"/>
</dbReference>
<evidence type="ECO:0000256" key="2">
    <source>
        <dbReference type="ARBA" id="ARBA00012722"/>
    </source>
</evidence>
<dbReference type="EMBL" id="MFMM01000001">
    <property type="protein sequence ID" value="OGG84813.1"/>
    <property type="molecule type" value="Genomic_DNA"/>
</dbReference>
<dbReference type="Gene3D" id="1.10.150.20">
    <property type="entry name" value="5' to 3' exonuclease, C-terminal subdomain"/>
    <property type="match status" value="2"/>
</dbReference>
<dbReference type="GO" id="GO:0046872">
    <property type="term" value="F:metal ion binding"/>
    <property type="evidence" value="ECO:0007669"/>
    <property type="project" value="UniProtKB-KW"/>
</dbReference>
<feature type="binding site" evidence="14">
    <location>
        <position position="117"/>
    </location>
    <ligand>
        <name>NAD(+)</name>
        <dbReference type="ChEBI" id="CHEBI:57540"/>
    </ligand>
</feature>
<dbReference type="Pfam" id="PF03120">
    <property type="entry name" value="OB_DNA_ligase"/>
    <property type="match status" value="1"/>
</dbReference>
<evidence type="ECO:0000256" key="5">
    <source>
        <dbReference type="ARBA" id="ARBA00022705"/>
    </source>
</evidence>
<feature type="binding site" evidence="14">
    <location>
        <position position="416"/>
    </location>
    <ligand>
        <name>Zn(2+)</name>
        <dbReference type="ChEBI" id="CHEBI:29105"/>
    </ligand>
</feature>
<comment type="caution">
    <text evidence="14">Lacks conserved residue(s) required for the propagation of feature annotation.</text>
</comment>
<dbReference type="EC" id="6.5.1.2" evidence="2 14"/>